<keyword evidence="5" id="KW-1185">Reference proteome</keyword>
<evidence type="ECO:0000256" key="2">
    <source>
        <dbReference type="ARBA" id="ARBA00022525"/>
    </source>
</evidence>
<comment type="caution">
    <text evidence="4">The sequence shown here is derived from an EMBL/GenBank/DDBJ whole genome shotgun (WGS) entry which is preliminary data.</text>
</comment>
<evidence type="ECO:0008006" key="6">
    <source>
        <dbReference type="Google" id="ProtNLM"/>
    </source>
</evidence>
<gene>
    <name evidence="4" type="ORF">MB818_21605</name>
</gene>
<comment type="subcellular location">
    <subcellularLocation>
        <location evidence="1">Secreted</location>
    </subcellularLocation>
</comment>
<dbReference type="EMBL" id="JAKOEM010000048">
    <property type="protein sequence ID" value="MCG6560803.1"/>
    <property type="molecule type" value="Genomic_DNA"/>
</dbReference>
<dbReference type="Gene3D" id="2.150.10.10">
    <property type="entry name" value="Serralysin-like metalloprotease, C-terminal"/>
    <property type="match status" value="1"/>
</dbReference>
<dbReference type="InterPro" id="IPR001343">
    <property type="entry name" value="Hemolysn_Ca-bd"/>
</dbReference>
<dbReference type="Pfam" id="PF00353">
    <property type="entry name" value="HemolysinCabind"/>
    <property type="match status" value="2"/>
</dbReference>
<dbReference type="SUPFAM" id="SSF51120">
    <property type="entry name" value="beta-Roll"/>
    <property type="match status" value="1"/>
</dbReference>
<dbReference type="PANTHER" id="PTHR38340:SF1">
    <property type="entry name" value="S-LAYER PROTEIN"/>
    <property type="match status" value="1"/>
</dbReference>
<dbReference type="Proteomes" id="UP001165279">
    <property type="component" value="Unassembled WGS sequence"/>
</dbReference>
<dbReference type="InterPro" id="IPR011049">
    <property type="entry name" value="Serralysin-like_metalloprot_C"/>
</dbReference>
<dbReference type="PROSITE" id="PS00330">
    <property type="entry name" value="HEMOLYSIN_CALCIUM"/>
    <property type="match status" value="3"/>
</dbReference>
<evidence type="ECO:0000256" key="3">
    <source>
        <dbReference type="SAM" id="MobiDB-lite"/>
    </source>
</evidence>
<proteinExistence type="predicted"/>
<evidence type="ECO:0000256" key="1">
    <source>
        <dbReference type="ARBA" id="ARBA00004613"/>
    </source>
</evidence>
<reference evidence="4" key="1">
    <citation type="submission" date="2022-02" db="EMBL/GenBank/DDBJ databases">
        <title>The genome sequence of Ruegeria sp. 1NDH52C.</title>
        <authorList>
            <person name="Du J."/>
        </authorList>
    </citation>
    <scope>NUCLEOTIDE SEQUENCE</scope>
    <source>
        <strain evidence="4">1NDH52C</strain>
    </source>
</reference>
<evidence type="ECO:0000313" key="4">
    <source>
        <dbReference type="EMBL" id="MCG6560803.1"/>
    </source>
</evidence>
<protein>
    <recommendedName>
        <fullName evidence="6">Hemolysin-type calcium-binding repeat-containing protein</fullName>
    </recommendedName>
</protein>
<keyword evidence="2" id="KW-0964">Secreted</keyword>
<feature type="non-terminal residue" evidence="4">
    <location>
        <position position="1"/>
    </location>
</feature>
<dbReference type="InterPro" id="IPR018511">
    <property type="entry name" value="Hemolysin-typ_Ca-bd_CS"/>
</dbReference>
<feature type="region of interest" description="Disordered" evidence="3">
    <location>
        <begin position="60"/>
        <end position="79"/>
    </location>
</feature>
<accession>A0ABS9P2U5</accession>
<dbReference type="RefSeq" id="WP_369426349.1">
    <property type="nucleotide sequence ID" value="NZ_JAKOEM010000048.1"/>
</dbReference>
<sequence length="173" mass="16971">GGDNYVTVAILQNTTATDFSEANFFPPYPPDGSGVTGAVTTGTAAGETLDGTFGDDSITGLGGNDTIRGGNGADTLDGGSGADQLSGGFGDDLLIGGADADTFIFGLGEGADTIQDFELGVDSLALTGGQAIASLTELDTDLSGAADTTLVTFGDASTVLLMGVTGVSDPEML</sequence>
<dbReference type="InterPro" id="IPR050557">
    <property type="entry name" value="RTX_toxin/Mannuronan_C5-epim"/>
</dbReference>
<name>A0ABS9P2U5_9RHOB</name>
<organism evidence="4 5">
    <name type="scientific">Ruegeria alba</name>
    <dbReference type="NCBI Taxonomy" id="2916756"/>
    <lineage>
        <taxon>Bacteria</taxon>
        <taxon>Pseudomonadati</taxon>
        <taxon>Pseudomonadota</taxon>
        <taxon>Alphaproteobacteria</taxon>
        <taxon>Rhodobacterales</taxon>
        <taxon>Roseobacteraceae</taxon>
        <taxon>Ruegeria</taxon>
    </lineage>
</organism>
<dbReference type="PRINTS" id="PR00313">
    <property type="entry name" value="CABNDNGRPT"/>
</dbReference>
<dbReference type="PANTHER" id="PTHR38340">
    <property type="entry name" value="S-LAYER PROTEIN"/>
    <property type="match status" value="1"/>
</dbReference>
<evidence type="ECO:0000313" key="5">
    <source>
        <dbReference type="Proteomes" id="UP001165279"/>
    </source>
</evidence>